<evidence type="ECO:0000313" key="4">
    <source>
        <dbReference type="EMBL" id="OXM87282.1"/>
    </source>
</evidence>
<evidence type="ECO:0000313" key="5">
    <source>
        <dbReference type="Proteomes" id="UP000215509"/>
    </source>
</evidence>
<feature type="active site" description="Charge relay system" evidence="1">
    <location>
        <position position="299"/>
    </location>
</feature>
<dbReference type="InterPro" id="IPR029058">
    <property type="entry name" value="AB_hydrolase_fold"/>
</dbReference>
<reference evidence="4 5" key="1">
    <citation type="submission" date="2017-07" db="EMBL/GenBank/DDBJ databases">
        <title>Genome sequencing and assembly of Paenibacillus rigui.</title>
        <authorList>
            <person name="Mayilraj S."/>
        </authorList>
    </citation>
    <scope>NUCLEOTIDE SEQUENCE [LARGE SCALE GENOMIC DNA]</scope>
    <source>
        <strain evidence="4 5">JCM 16352</strain>
    </source>
</reference>
<comment type="caution">
    <text evidence="4">The sequence shown here is derived from an EMBL/GenBank/DDBJ whole genome shotgun (WGS) entry which is preliminary data.</text>
</comment>
<sequence length="324" mass="36027">MNYIEKKLSELYAYRPDGTPPADLDRFWELTLQEAAAKPLNGQREAAETLSPYIQAYRVTYNGFDTTPIHGWLLLPLFAMADHVKLPCIVSFHGYTGSKGIPEQHAPWLMNGYAVFAVDVRGQGGETGNHLAQQYGMSRGWMTQGILDPYQSYYRAITVDALQALAWVSQQPEIDTEQLIVSGQSQGGGLALMVGALSEKPVKIIADIPNMCHMDYGIFHSTGSLKEAAEFVAAHPDKLEQVLQTLSYFDMLHLYERIQAPVLMSVGLKDTVCVPETIFSVYNRITGPKQLTVFPFNGHYTSRGHLYTQIDFIRGNAAEQGKSS</sequence>
<feature type="active site" description="Charge relay system" evidence="1">
    <location>
        <position position="270"/>
    </location>
</feature>
<accession>A0A229UV56</accession>
<dbReference type="PANTHER" id="PTHR40111">
    <property type="entry name" value="CEPHALOSPORIN-C DEACETYLASE"/>
    <property type="match status" value="1"/>
</dbReference>
<dbReference type="Gene3D" id="3.40.50.1820">
    <property type="entry name" value="alpha/beta hydrolase"/>
    <property type="match status" value="1"/>
</dbReference>
<name>A0A229UV56_9BACL</name>
<dbReference type="PANTHER" id="PTHR40111:SF1">
    <property type="entry name" value="CEPHALOSPORIN-C DEACETYLASE"/>
    <property type="match status" value="1"/>
</dbReference>
<evidence type="ECO:0000259" key="3">
    <source>
        <dbReference type="Pfam" id="PF05448"/>
    </source>
</evidence>
<protein>
    <submittedName>
        <fullName evidence="4">Acetylesterase</fullName>
    </submittedName>
</protein>
<proteinExistence type="predicted"/>
<gene>
    <name evidence="4" type="ORF">CF651_06495</name>
</gene>
<dbReference type="OrthoDB" id="9770528at2"/>
<dbReference type="SUPFAM" id="SSF53474">
    <property type="entry name" value="alpha/beta-Hydrolases"/>
    <property type="match status" value="1"/>
</dbReference>
<dbReference type="GO" id="GO:0005976">
    <property type="term" value="P:polysaccharide metabolic process"/>
    <property type="evidence" value="ECO:0007669"/>
    <property type="project" value="TreeGrafter"/>
</dbReference>
<dbReference type="GO" id="GO:0052689">
    <property type="term" value="F:carboxylic ester hydrolase activity"/>
    <property type="evidence" value="ECO:0007669"/>
    <property type="project" value="TreeGrafter"/>
</dbReference>
<dbReference type="Pfam" id="PF05448">
    <property type="entry name" value="AXE1"/>
    <property type="match status" value="1"/>
</dbReference>
<evidence type="ECO:0000256" key="1">
    <source>
        <dbReference type="PIRSR" id="PIRSR639069-1"/>
    </source>
</evidence>
<keyword evidence="5" id="KW-1185">Reference proteome</keyword>
<dbReference type="InterPro" id="IPR039069">
    <property type="entry name" value="CE7"/>
</dbReference>
<evidence type="ECO:0000256" key="2">
    <source>
        <dbReference type="PIRSR" id="PIRSR639069-2"/>
    </source>
</evidence>
<feature type="domain" description="Acetyl xylan esterase" evidence="3">
    <location>
        <begin position="1"/>
        <end position="305"/>
    </location>
</feature>
<dbReference type="RefSeq" id="WP_094014030.1">
    <property type="nucleotide sequence ID" value="NZ_NMQW01000008.1"/>
</dbReference>
<dbReference type="EMBL" id="NMQW01000008">
    <property type="protein sequence ID" value="OXM87282.1"/>
    <property type="molecule type" value="Genomic_DNA"/>
</dbReference>
<dbReference type="InterPro" id="IPR008391">
    <property type="entry name" value="AXE1_dom"/>
</dbReference>
<feature type="active site" description="Nucleophile" evidence="1">
    <location>
        <position position="185"/>
    </location>
</feature>
<feature type="binding site" evidence="2">
    <location>
        <position position="95"/>
    </location>
    <ligand>
        <name>substrate</name>
    </ligand>
</feature>
<dbReference type="AlphaFoldDB" id="A0A229UV56"/>
<dbReference type="Proteomes" id="UP000215509">
    <property type="component" value="Unassembled WGS sequence"/>
</dbReference>
<organism evidence="4 5">
    <name type="scientific">Paenibacillus rigui</name>
    <dbReference type="NCBI Taxonomy" id="554312"/>
    <lineage>
        <taxon>Bacteria</taxon>
        <taxon>Bacillati</taxon>
        <taxon>Bacillota</taxon>
        <taxon>Bacilli</taxon>
        <taxon>Bacillales</taxon>
        <taxon>Paenibacillaceae</taxon>
        <taxon>Paenibacillus</taxon>
    </lineage>
</organism>